<gene>
    <name evidence="5" type="ORF">GQA94_14290</name>
</gene>
<dbReference type="AlphaFoldDB" id="A0A6I6LKU4"/>
<dbReference type="Pfam" id="PF12625">
    <property type="entry name" value="Arabinose_bd"/>
    <property type="match status" value="1"/>
</dbReference>
<evidence type="ECO:0000256" key="2">
    <source>
        <dbReference type="ARBA" id="ARBA00023125"/>
    </source>
</evidence>
<evidence type="ECO:0000259" key="4">
    <source>
        <dbReference type="PROSITE" id="PS01124"/>
    </source>
</evidence>
<dbReference type="GO" id="GO:0005829">
    <property type="term" value="C:cytosol"/>
    <property type="evidence" value="ECO:0007669"/>
    <property type="project" value="TreeGrafter"/>
</dbReference>
<dbReference type="InterPro" id="IPR032687">
    <property type="entry name" value="AraC-type_N"/>
</dbReference>
<organism evidence="5 6">
    <name type="scientific">Stutzerimonas stutzeri</name>
    <name type="common">Pseudomonas stutzeri</name>
    <dbReference type="NCBI Taxonomy" id="316"/>
    <lineage>
        <taxon>Bacteria</taxon>
        <taxon>Pseudomonadati</taxon>
        <taxon>Pseudomonadota</taxon>
        <taxon>Gammaproteobacteria</taxon>
        <taxon>Pseudomonadales</taxon>
        <taxon>Pseudomonadaceae</taxon>
        <taxon>Stutzerimonas</taxon>
    </lineage>
</organism>
<name>A0A6I6LKU4_STUST</name>
<evidence type="ECO:0000313" key="6">
    <source>
        <dbReference type="Proteomes" id="UP000438983"/>
    </source>
</evidence>
<keyword evidence="2" id="KW-0238">DNA-binding</keyword>
<dbReference type="InterPro" id="IPR009057">
    <property type="entry name" value="Homeodomain-like_sf"/>
</dbReference>
<dbReference type="GO" id="GO:0003700">
    <property type="term" value="F:DNA-binding transcription factor activity"/>
    <property type="evidence" value="ECO:0007669"/>
    <property type="project" value="InterPro"/>
</dbReference>
<dbReference type="RefSeq" id="WP_158188637.1">
    <property type="nucleotide sequence ID" value="NZ_CP046902.1"/>
</dbReference>
<dbReference type="Gene3D" id="1.10.10.60">
    <property type="entry name" value="Homeodomain-like"/>
    <property type="match status" value="1"/>
</dbReference>
<dbReference type="GO" id="GO:0000976">
    <property type="term" value="F:transcription cis-regulatory region binding"/>
    <property type="evidence" value="ECO:0007669"/>
    <property type="project" value="TreeGrafter"/>
</dbReference>
<evidence type="ECO:0000256" key="3">
    <source>
        <dbReference type="ARBA" id="ARBA00023163"/>
    </source>
</evidence>
<reference evidence="5 6" key="1">
    <citation type="submission" date="2019-12" db="EMBL/GenBank/DDBJ databases">
        <title>Complete genome sequence of Pseudomonas stutzeri.</title>
        <authorList>
            <person name="Lim S.R."/>
            <person name="Kim J.H."/>
        </authorList>
    </citation>
    <scope>NUCLEOTIDE SEQUENCE [LARGE SCALE GENOMIC DNA]</scope>
    <source>
        <strain evidence="5 6">PM101005</strain>
    </source>
</reference>
<sequence>MKSGLSSWVLAIARTLDAVGVPHERVFHSVGMDPAGLKSGNSRYSQEMVSRLWRAAVQETAEPHFGLKVAEHIRPSTFNVVGYAMSCSATLGDALHRFARYAKLISNSATVTISETPEQLSLSFNFDTGGAPPIFHTIDTVVAGLACFASWIAGEQIIPLEVHFKHQRPTDISEYSRLLKCPIYFEQDEDCIVFDHADIDRPVLSADEQLASLLDGIAITQMAQLSERFSKKVRDCLLKQFAEGEISRRGTAELMHMTERTLLRRLKDEGTTFQEVLDRLREELAYEYLKRSDITIQTVSFMLGFSDASTFSRAFKRWTGRRPSLAQQCAMPRPTSTMQALPVAVTTIG</sequence>
<dbReference type="Proteomes" id="UP000438983">
    <property type="component" value="Chromosome"/>
</dbReference>
<protein>
    <submittedName>
        <fullName evidence="5">Helix-turn-helix domain-containing protein</fullName>
    </submittedName>
</protein>
<feature type="domain" description="HTH araC/xylS-type" evidence="4">
    <location>
        <begin position="231"/>
        <end position="329"/>
    </location>
</feature>
<dbReference type="SUPFAM" id="SSF46689">
    <property type="entry name" value="Homeodomain-like"/>
    <property type="match status" value="1"/>
</dbReference>
<dbReference type="SMART" id="SM00342">
    <property type="entry name" value="HTH_ARAC"/>
    <property type="match status" value="1"/>
</dbReference>
<keyword evidence="1" id="KW-0805">Transcription regulation</keyword>
<dbReference type="Pfam" id="PF12833">
    <property type="entry name" value="HTH_18"/>
    <property type="match status" value="1"/>
</dbReference>
<dbReference type="OrthoDB" id="5582699at2"/>
<dbReference type="PANTHER" id="PTHR47894">
    <property type="entry name" value="HTH-TYPE TRANSCRIPTIONAL REGULATOR GADX"/>
    <property type="match status" value="1"/>
</dbReference>
<evidence type="ECO:0000256" key="1">
    <source>
        <dbReference type="ARBA" id="ARBA00023015"/>
    </source>
</evidence>
<dbReference type="PANTHER" id="PTHR47894:SF1">
    <property type="entry name" value="HTH-TYPE TRANSCRIPTIONAL REGULATOR VQSM"/>
    <property type="match status" value="1"/>
</dbReference>
<dbReference type="InterPro" id="IPR018060">
    <property type="entry name" value="HTH_AraC"/>
</dbReference>
<dbReference type="EMBL" id="CP046902">
    <property type="protein sequence ID" value="QGZ31174.1"/>
    <property type="molecule type" value="Genomic_DNA"/>
</dbReference>
<accession>A0A6I6LKU4</accession>
<evidence type="ECO:0000313" key="5">
    <source>
        <dbReference type="EMBL" id="QGZ31174.1"/>
    </source>
</evidence>
<keyword evidence="3" id="KW-0804">Transcription</keyword>
<proteinExistence type="predicted"/>
<dbReference type="PROSITE" id="PS01124">
    <property type="entry name" value="HTH_ARAC_FAMILY_2"/>
    <property type="match status" value="1"/>
</dbReference>